<comment type="caution">
    <text evidence="2">The sequence shown here is derived from an EMBL/GenBank/DDBJ whole genome shotgun (WGS) entry which is preliminary data.</text>
</comment>
<evidence type="ECO:0000259" key="1">
    <source>
        <dbReference type="PROSITE" id="PS50914"/>
    </source>
</evidence>
<dbReference type="PROSITE" id="PS50914">
    <property type="entry name" value="BON"/>
    <property type="match status" value="1"/>
</dbReference>
<evidence type="ECO:0000313" key="2">
    <source>
        <dbReference type="EMBL" id="MEA0970289.1"/>
    </source>
</evidence>
<sequence>MKKFQILLVTVLCLHLVSCGGSRGQTGREGYKNQGEQMEDTKIVHFIRNKFRQDPLIPTSLIHIAVDRGIVQLSGFVRTHEEANLAILSVKGAPGVKDVINSLIVLSGGEYAARRATVERYNTAR</sequence>
<feature type="domain" description="BON" evidence="1">
    <location>
        <begin position="39"/>
        <end position="107"/>
    </location>
</feature>
<dbReference type="Pfam" id="PF04972">
    <property type="entry name" value="BON"/>
    <property type="match status" value="1"/>
</dbReference>
<dbReference type="InterPro" id="IPR051686">
    <property type="entry name" value="Lipoprotein_DolP"/>
</dbReference>
<dbReference type="EMBL" id="JARJFB010000009">
    <property type="protein sequence ID" value="MEA0970289.1"/>
    <property type="molecule type" value="Genomic_DNA"/>
</dbReference>
<dbReference type="PANTHER" id="PTHR34606:SF15">
    <property type="entry name" value="BON DOMAIN-CONTAINING PROTEIN"/>
    <property type="match status" value="1"/>
</dbReference>
<accession>A0ABU5NAU5</accession>
<dbReference type="InterPro" id="IPR007055">
    <property type="entry name" value="BON_dom"/>
</dbReference>
<organism evidence="2 3">
    <name type="scientific">Candidatus Megaera venefica</name>
    <dbReference type="NCBI Taxonomy" id="2055910"/>
    <lineage>
        <taxon>Bacteria</taxon>
        <taxon>Pseudomonadati</taxon>
        <taxon>Pseudomonadota</taxon>
        <taxon>Alphaproteobacteria</taxon>
        <taxon>Rickettsiales</taxon>
        <taxon>Rickettsiaceae</taxon>
        <taxon>Candidatus Megaera</taxon>
    </lineage>
</organism>
<keyword evidence="3" id="KW-1185">Reference proteome</keyword>
<dbReference type="RefSeq" id="WP_322776190.1">
    <property type="nucleotide sequence ID" value="NZ_JARJFB010000009.1"/>
</dbReference>
<proteinExistence type="predicted"/>
<name>A0ABU5NAU5_9RICK</name>
<gene>
    <name evidence="2" type="ORF">Megvenef_00247</name>
</gene>
<dbReference type="Gene3D" id="3.30.1340.30">
    <property type="match status" value="1"/>
</dbReference>
<reference evidence="2 3" key="1">
    <citation type="submission" date="2023-03" db="EMBL/GenBank/DDBJ databases">
        <title>Host association and intracellularity evolved multiple times independently in the Rickettsiales.</title>
        <authorList>
            <person name="Castelli M."/>
            <person name="Nardi T."/>
            <person name="Gammuto L."/>
            <person name="Bellinzona G."/>
            <person name="Sabaneyeva E."/>
            <person name="Potekhin A."/>
            <person name="Serra V."/>
            <person name="Petroni G."/>
            <person name="Sassera D."/>
        </authorList>
    </citation>
    <scope>NUCLEOTIDE SEQUENCE [LARGE SCALE GENOMIC DNA]</scope>
    <source>
        <strain evidence="2 3">Sr 2-6</strain>
    </source>
</reference>
<protein>
    <submittedName>
        <fullName evidence="2">BON domain-containing protein</fullName>
    </submittedName>
</protein>
<evidence type="ECO:0000313" key="3">
    <source>
        <dbReference type="Proteomes" id="UP001291687"/>
    </source>
</evidence>
<dbReference type="PANTHER" id="PTHR34606">
    <property type="entry name" value="BON DOMAIN-CONTAINING PROTEIN"/>
    <property type="match status" value="1"/>
</dbReference>
<dbReference type="Proteomes" id="UP001291687">
    <property type="component" value="Unassembled WGS sequence"/>
</dbReference>